<evidence type="ECO:0000313" key="1">
    <source>
        <dbReference type="EMBL" id="KAF2465791.1"/>
    </source>
</evidence>
<comment type="caution">
    <text evidence="1">The sequence shown here is derived from an EMBL/GenBank/DDBJ whole genome shotgun (WGS) entry which is preliminary data.</text>
</comment>
<accession>A0ACB6QFW8</accession>
<reference evidence="1" key="1">
    <citation type="journal article" date="2020" name="Stud. Mycol.">
        <title>101 Dothideomycetes genomes: a test case for predicting lifestyles and emergence of pathogens.</title>
        <authorList>
            <person name="Haridas S."/>
            <person name="Albert R."/>
            <person name="Binder M."/>
            <person name="Bloem J."/>
            <person name="Labutti K."/>
            <person name="Salamov A."/>
            <person name="Andreopoulos B."/>
            <person name="Baker S."/>
            <person name="Barry K."/>
            <person name="Bills G."/>
            <person name="Bluhm B."/>
            <person name="Cannon C."/>
            <person name="Castanera R."/>
            <person name="Culley D."/>
            <person name="Daum C."/>
            <person name="Ezra D."/>
            <person name="Gonzalez J."/>
            <person name="Henrissat B."/>
            <person name="Kuo A."/>
            <person name="Liang C."/>
            <person name="Lipzen A."/>
            <person name="Lutzoni F."/>
            <person name="Magnuson J."/>
            <person name="Mondo S."/>
            <person name="Nolan M."/>
            <person name="Ohm R."/>
            <person name="Pangilinan J."/>
            <person name="Park H.-J."/>
            <person name="Ramirez L."/>
            <person name="Alfaro M."/>
            <person name="Sun H."/>
            <person name="Tritt A."/>
            <person name="Yoshinaga Y."/>
            <person name="Zwiers L.-H."/>
            <person name="Turgeon B."/>
            <person name="Goodwin S."/>
            <person name="Spatafora J."/>
            <person name="Crous P."/>
            <person name="Grigoriev I."/>
        </authorList>
    </citation>
    <scope>NUCLEOTIDE SEQUENCE</scope>
    <source>
        <strain evidence="1">ATCC 200398</strain>
    </source>
</reference>
<sequence length="119" mass="13084">MSSPHMEHKYNRVYLSNLALELGSTFRGSKLSCQELHLSSPTLCDGMQSYLYIISFSIQVHIIYCSSFEGPACNLPFASTCQAFLMSSRNPPSTAVSIGMFAKACCCDSGKVLKRKVDV</sequence>
<protein>
    <submittedName>
        <fullName evidence="1">Uncharacterized protein</fullName>
    </submittedName>
</protein>
<keyword evidence="2" id="KW-1185">Reference proteome</keyword>
<gene>
    <name evidence="1" type="ORF">BDR25DRAFT_83014</name>
</gene>
<dbReference type="EMBL" id="MU003528">
    <property type="protein sequence ID" value="KAF2465791.1"/>
    <property type="molecule type" value="Genomic_DNA"/>
</dbReference>
<name>A0ACB6QFW8_9PLEO</name>
<dbReference type="Proteomes" id="UP000799755">
    <property type="component" value="Unassembled WGS sequence"/>
</dbReference>
<organism evidence="1 2">
    <name type="scientific">Lindgomyces ingoldianus</name>
    <dbReference type="NCBI Taxonomy" id="673940"/>
    <lineage>
        <taxon>Eukaryota</taxon>
        <taxon>Fungi</taxon>
        <taxon>Dikarya</taxon>
        <taxon>Ascomycota</taxon>
        <taxon>Pezizomycotina</taxon>
        <taxon>Dothideomycetes</taxon>
        <taxon>Pleosporomycetidae</taxon>
        <taxon>Pleosporales</taxon>
        <taxon>Lindgomycetaceae</taxon>
        <taxon>Lindgomyces</taxon>
    </lineage>
</organism>
<proteinExistence type="predicted"/>
<evidence type="ECO:0000313" key="2">
    <source>
        <dbReference type="Proteomes" id="UP000799755"/>
    </source>
</evidence>